<dbReference type="RefSeq" id="WP_160953195.1">
    <property type="nucleotide sequence ID" value="NZ_WWEQ01000024.1"/>
</dbReference>
<organism evidence="2 3">
    <name type="scientific">Brevibacterium rongguiense</name>
    <dbReference type="NCBI Taxonomy" id="2695267"/>
    <lineage>
        <taxon>Bacteria</taxon>
        <taxon>Bacillati</taxon>
        <taxon>Actinomycetota</taxon>
        <taxon>Actinomycetes</taxon>
        <taxon>Micrococcales</taxon>
        <taxon>Brevibacteriaceae</taxon>
        <taxon>Brevibacterium</taxon>
    </lineage>
</organism>
<accession>A0A6N9H776</accession>
<dbReference type="GO" id="GO:0016811">
    <property type="term" value="F:hydrolase activity, acting on carbon-nitrogen (but not peptide) bonds, in linear amides"/>
    <property type="evidence" value="ECO:0007669"/>
    <property type="project" value="TreeGrafter"/>
</dbReference>
<dbReference type="Gene3D" id="3.40.50.10320">
    <property type="entry name" value="LmbE-like"/>
    <property type="match status" value="1"/>
</dbReference>
<dbReference type="GO" id="GO:0016137">
    <property type="term" value="P:glycoside metabolic process"/>
    <property type="evidence" value="ECO:0007669"/>
    <property type="project" value="UniProtKB-ARBA"/>
</dbReference>
<reference evidence="2 3" key="1">
    <citation type="submission" date="2020-01" db="EMBL/GenBank/DDBJ databases">
        <authorList>
            <person name="Deng T."/>
        </authorList>
    </citation>
    <scope>NUCLEOTIDE SEQUENCE [LARGE SCALE GENOMIC DNA]</scope>
    <source>
        <strain evidence="2 3">5221</strain>
    </source>
</reference>
<dbReference type="InterPro" id="IPR003737">
    <property type="entry name" value="GlcNAc_PI_deacetylase-related"/>
</dbReference>
<evidence type="ECO:0000256" key="1">
    <source>
        <dbReference type="ARBA" id="ARBA00022833"/>
    </source>
</evidence>
<gene>
    <name evidence="2" type="ORF">GSY69_07225</name>
</gene>
<dbReference type="EMBL" id="WWEQ01000024">
    <property type="protein sequence ID" value="MYM19765.1"/>
    <property type="molecule type" value="Genomic_DNA"/>
</dbReference>
<dbReference type="InterPro" id="IPR024078">
    <property type="entry name" value="LmbE-like_dom_sf"/>
</dbReference>
<evidence type="ECO:0000313" key="3">
    <source>
        <dbReference type="Proteomes" id="UP000469215"/>
    </source>
</evidence>
<sequence>MTDAAPARATEPLEPLEPFEPTGIERILCIVAHPDDMEYGASAAVAAWTARGIRVDYLLLTAGEAGIRGREPGEVARLRRAEQQAACDSVGAASLTVLDLPDGLLEPGLELRALIAHEIRRRRPQALVTMTWELRLPWGFNHADHRACGLGVIDAARDADNPWLFTAAPDGSPALPAWKADTLIVSGDPHPTHRVDVSGPALEAGITSLSAHRLYLEALPEHPEPRELLTGMTREAGAAAGCEAALPVGVYAL</sequence>
<dbReference type="SUPFAM" id="SSF102588">
    <property type="entry name" value="LmbE-like"/>
    <property type="match status" value="1"/>
</dbReference>
<dbReference type="Pfam" id="PF02585">
    <property type="entry name" value="PIG-L"/>
    <property type="match status" value="1"/>
</dbReference>
<dbReference type="PANTHER" id="PTHR12993:SF28">
    <property type="entry name" value="LMBE FAMILY PROTEIN"/>
    <property type="match status" value="1"/>
</dbReference>
<keyword evidence="1" id="KW-0862">Zinc</keyword>
<proteinExistence type="predicted"/>
<name>A0A6N9H776_9MICO</name>
<protein>
    <submittedName>
        <fullName evidence="2">PIG-L family deacetylase</fullName>
    </submittedName>
</protein>
<dbReference type="PANTHER" id="PTHR12993">
    <property type="entry name" value="N-ACETYLGLUCOSAMINYL-PHOSPHATIDYLINOSITOL DE-N-ACETYLASE-RELATED"/>
    <property type="match status" value="1"/>
</dbReference>
<evidence type="ECO:0000313" key="2">
    <source>
        <dbReference type="EMBL" id="MYM19765.1"/>
    </source>
</evidence>
<keyword evidence="3" id="KW-1185">Reference proteome</keyword>
<dbReference type="Proteomes" id="UP000469215">
    <property type="component" value="Unassembled WGS sequence"/>
</dbReference>
<dbReference type="AlphaFoldDB" id="A0A6N9H776"/>
<comment type="caution">
    <text evidence="2">The sequence shown here is derived from an EMBL/GenBank/DDBJ whole genome shotgun (WGS) entry which is preliminary data.</text>
</comment>